<gene>
    <name evidence="1" type="ORF">PPL_00868</name>
</gene>
<comment type="caution">
    <text evidence="1">The sequence shown here is derived from an EMBL/GenBank/DDBJ whole genome shotgun (WGS) entry which is preliminary data.</text>
</comment>
<dbReference type="SUPFAM" id="SSF143456">
    <property type="entry name" value="VC0467-like"/>
    <property type="match status" value="1"/>
</dbReference>
<organism evidence="1 2">
    <name type="scientific">Heterostelium pallidum (strain ATCC 26659 / Pp 5 / PN500)</name>
    <name type="common">Cellular slime mold</name>
    <name type="synonym">Polysphondylium pallidum</name>
    <dbReference type="NCBI Taxonomy" id="670386"/>
    <lineage>
        <taxon>Eukaryota</taxon>
        <taxon>Amoebozoa</taxon>
        <taxon>Evosea</taxon>
        <taxon>Eumycetozoa</taxon>
        <taxon>Dictyostelia</taxon>
        <taxon>Acytosteliales</taxon>
        <taxon>Acytosteliaceae</taxon>
        <taxon>Heterostelium</taxon>
    </lineage>
</organism>
<evidence type="ECO:0000313" key="2">
    <source>
        <dbReference type="Proteomes" id="UP000001396"/>
    </source>
</evidence>
<dbReference type="Gene3D" id="3.40.1740.10">
    <property type="entry name" value="VC0467-like"/>
    <property type="match status" value="1"/>
</dbReference>
<dbReference type="PANTHER" id="PTHR31984:SF17">
    <property type="entry name" value="TRANSCRIPTIONAL REGULATOR"/>
    <property type="match status" value="1"/>
</dbReference>
<dbReference type="RefSeq" id="XP_020437746.1">
    <property type="nucleotide sequence ID" value="XM_020571888.1"/>
</dbReference>
<dbReference type="Proteomes" id="UP000001396">
    <property type="component" value="Unassembled WGS sequence"/>
</dbReference>
<name>D3AYU9_HETP5</name>
<dbReference type="GeneID" id="31356399"/>
<evidence type="ECO:0000313" key="1">
    <source>
        <dbReference type="EMBL" id="EFA85639.1"/>
    </source>
</evidence>
<protein>
    <submittedName>
        <fullName evidence="1">Uncharacterized protein</fullName>
    </submittedName>
</protein>
<dbReference type="EMBL" id="ADBJ01000004">
    <property type="protein sequence ID" value="EFA85639.1"/>
    <property type="molecule type" value="Genomic_DNA"/>
</dbReference>
<keyword evidence="2" id="KW-1185">Reference proteome</keyword>
<dbReference type="FunCoup" id="D3AYU9">
    <property type="interactions" value="169"/>
</dbReference>
<dbReference type="InterPro" id="IPR003774">
    <property type="entry name" value="AlgH-like"/>
</dbReference>
<accession>D3AYU9</accession>
<dbReference type="OMA" id="KQYFVTP"/>
<reference evidence="1 2" key="1">
    <citation type="journal article" date="2011" name="Genome Res.">
        <title>Phylogeny-wide analysis of social amoeba genomes highlights ancient origins for complex intercellular communication.</title>
        <authorList>
            <person name="Heidel A.J."/>
            <person name="Lawal H.M."/>
            <person name="Felder M."/>
            <person name="Schilde C."/>
            <person name="Helps N.R."/>
            <person name="Tunggal B."/>
            <person name="Rivero F."/>
            <person name="John U."/>
            <person name="Schleicher M."/>
            <person name="Eichinger L."/>
            <person name="Platzer M."/>
            <person name="Noegel A.A."/>
            <person name="Schaap P."/>
            <person name="Gloeckner G."/>
        </authorList>
    </citation>
    <scope>NUCLEOTIDE SEQUENCE [LARGE SCALE GENOMIC DNA]</scope>
    <source>
        <strain evidence="2">ATCC 26659 / Pp 5 / PN500</strain>
    </source>
</reference>
<dbReference type="InParanoid" id="D3AYU9"/>
<dbReference type="PANTHER" id="PTHR31984">
    <property type="entry name" value="TRANSPORTER, PUTATIVE (DUF179)-RELATED"/>
    <property type="match status" value="1"/>
</dbReference>
<dbReference type="AlphaFoldDB" id="D3AYU9"/>
<proteinExistence type="predicted"/>
<dbReference type="Pfam" id="PF02622">
    <property type="entry name" value="DUF179"/>
    <property type="match status" value="1"/>
</dbReference>
<dbReference type="STRING" id="670386.D3AYU9"/>
<sequence length="364" mass="41476">MSSSFISNPQNRRLSLNLYRSLLRKCNHFDSNPKYKAFFVTPPSLRYQLPTFFLPSVSFTQNLKVLFRLYAKYEYPTQNQSDKEQSILQDVEMKKPNSLASESNLSPEINDIIASLQESVTKKAINIDINDIDDQSLKTTATNNINNSINDNNNNVKIDKDKQKESNNNNSIVTPIPLVNLNSNNTVAYEFGDRCTTGSIRQCTATEEPPVLKESRTTLSIQCEATTLTIHQDTVVLRWSVVDRAHLTHRQRSRRSANDSDHTSIQSGKLLTTSTLIAKLIIVLMFMFMFSDKIKTKEIPHESVMMMVGCSLWKPGELRKLIDQGAWFQADCTNEQIFKLGKDEKFWAEALQSMGGDYRDLINN</sequence>